<protein>
    <submittedName>
        <fullName evidence="1">Uncharacterized protein</fullName>
    </submittedName>
</protein>
<dbReference type="EMBL" id="NJHN03000091">
    <property type="protein sequence ID" value="KAH9416504.1"/>
    <property type="molecule type" value="Genomic_DNA"/>
</dbReference>
<accession>A0ABQ8J1S2</accession>
<evidence type="ECO:0000313" key="2">
    <source>
        <dbReference type="Proteomes" id="UP000887458"/>
    </source>
</evidence>
<proteinExistence type="predicted"/>
<comment type="caution">
    <text evidence="1">The sequence shown here is derived from an EMBL/GenBank/DDBJ whole genome shotgun (WGS) entry which is preliminary data.</text>
</comment>
<reference evidence="1 2" key="2">
    <citation type="journal article" date="2022" name="Mol. Biol. Evol.">
        <title>Comparative Genomics Reveals Insights into the Divergent Evolution of Astigmatic Mites and Household Pest Adaptations.</title>
        <authorList>
            <person name="Xiong Q."/>
            <person name="Wan A.T."/>
            <person name="Liu X."/>
            <person name="Fung C.S."/>
            <person name="Xiao X."/>
            <person name="Malainual N."/>
            <person name="Hou J."/>
            <person name="Wang L."/>
            <person name="Wang M."/>
            <person name="Yang K.Y."/>
            <person name="Cui Y."/>
            <person name="Leung E.L."/>
            <person name="Nong W."/>
            <person name="Shin S.K."/>
            <person name="Au S.W."/>
            <person name="Jeong K.Y."/>
            <person name="Chew F.T."/>
            <person name="Hui J.H."/>
            <person name="Leung T.F."/>
            <person name="Tungtrongchitr A."/>
            <person name="Zhong N."/>
            <person name="Liu Z."/>
            <person name="Tsui S.K."/>
        </authorList>
    </citation>
    <scope>NUCLEOTIDE SEQUENCE [LARGE SCALE GENOMIC DNA]</scope>
    <source>
        <strain evidence="1">Derp</strain>
    </source>
</reference>
<feature type="non-terminal residue" evidence="1">
    <location>
        <position position="64"/>
    </location>
</feature>
<sequence length="64" mass="7187">MATNNIVITDDEGQTIALILDDNDDEIFNSIYQCTKSIIMMMTSGSKCERYSKGKKTCDSNRSQ</sequence>
<evidence type="ECO:0000313" key="1">
    <source>
        <dbReference type="EMBL" id="KAH9416504.1"/>
    </source>
</evidence>
<dbReference type="Proteomes" id="UP000887458">
    <property type="component" value="Unassembled WGS sequence"/>
</dbReference>
<reference evidence="1 2" key="1">
    <citation type="journal article" date="2018" name="J. Allergy Clin. Immunol.">
        <title>High-quality assembly of Dermatophagoides pteronyssinus genome and transcriptome reveals a wide range of novel allergens.</title>
        <authorList>
            <person name="Liu X.Y."/>
            <person name="Yang K.Y."/>
            <person name="Wang M.Q."/>
            <person name="Kwok J.S."/>
            <person name="Zeng X."/>
            <person name="Yang Z."/>
            <person name="Xiao X.J."/>
            <person name="Lau C.P."/>
            <person name="Li Y."/>
            <person name="Huang Z.M."/>
            <person name="Ba J.G."/>
            <person name="Yim A.K."/>
            <person name="Ouyang C.Y."/>
            <person name="Ngai S.M."/>
            <person name="Chan T.F."/>
            <person name="Leung E.L."/>
            <person name="Liu L."/>
            <person name="Liu Z.G."/>
            <person name="Tsui S.K."/>
        </authorList>
    </citation>
    <scope>NUCLEOTIDE SEQUENCE [LARGE SCALE GENOMIC DNA]</scope>
    <source>
        <strain evidence="1">Derp</strain>
    </source>
</reference>
<keyword evidence="2" id="KW-1185">Reference proteome</keyword>
<organism evidence="1 2">
    <name type="scientific">Dermatophagoides pteronyssinus</name>
    <name type="common">European house dust mite</name>
    <dbReference type="NCBI Taxonomy" id="6956"/>
    <lineage>
        <taxon>Eukaryota</taxon>
        <taxon>Metazoa</taxon>
        <taxon>Ecdysozoa</taxon>
        <taxon>Arthropoda</taxon>
        <taxon>Chelicerata</taxon>
        <taxon>Arachnida</taxon>
        <taxon>Acari</taxon>
        <taxon>Acariformes</taxon>
        <taxon>Sarcoptiformes</taxon>
        <taxon>Astigmata</taxon>
        <taxon>Psoroptidia</taxon>
        <taxon>Analgoidea</taxon>
        <taxon>Pyroglyphidae</taxon>
        <taxon>Dermatophagoidinae</taxon>
        <taxon>Dermatophagoides</taxon>
    </lineage>
</organism>
<gene>
    <name evidence="1" type="ORF">DERP_014555</name>
</gene>
<name>A0ABQ8J1S2_DERPT</name>